<dbReference type="RefSeq" id="WP_408165402.1">
    <property type="nucleotide sequence ID" value="NZ_JAQQFR010000002.1"/>
</dbReference>
<dbReference type="Pfam" id="PF00892">
    <property type="entry name" value="EamA"/>
    <property type="match status" value="2"/>
</dbReference>
<name>A0ABW8Z4F1_9BURK</name>
<feature type="transmembrane region" description="Helical" evidence="5">
    <location>
        <begin position="7"/>
        <end position="27"/>
    </location>
</feature>
<keyword evidence="4 5" id="KW-0472">Membrane</keyword>
<protein>
    <submittedName>
        <fullName evidence="7">DMT family transporter</fullName>
    </submittedName>
</protein>
<evidence type="ECO:0000256" key="1">
    <source>
        <dbReference type="ARBA" id="ARBA00004141"/>
    </source>
</evidence>
<feature type="transmembrane region" description="Helical" evidence="5">
    <location>
        <begin position="216"/>
        <end position="236"/>
    </location>
</feature>
<feature type="transmembrane region" description="Helical" evidence="5">
    <location>
        <begin position="248"/>
        <end position="266"/>
    </location>
</feature>
<feature type="transmembrane region" description="Helical" evidence="5">
    <location>
        <begin position="91"/>
        <end position="113"/>
    </location>
</feature>
<accession>A0ABW8Z4F1</accession>
<reference evidence="7 8" key="1">
    <citation type="journal article" date="2024" name="Chem. Sci.">
        <title>Discovery of megapolipeptins by genome mining of a Burkholderiales bacteria collection.</title>
        <authorList>
            <person name="Paulo B.S."/>
            <person name="Recchia M.J.J."/>
            <person name="Lee S."/>
            <person name="Fergusson C.H."/>
            <person name="Romanowski S.B."/>
            <person name="Hernandez A."/>
            <person name="Krull N."/>
            <person name="Liu D.Y."/>
            <person name="Cavanagh H."/>
            <person name="Bos A."/>
            <person name="Gray C.A."/>
            <person name="Murphy B.T."/>
            <person name="Linington R.G."/>
            <person name="Eustaquio A.S."/>
        </authorList>
    </citation>
    <scope>NUCLEOTIDE SEQUENCE [LARGE SCALE GENOMIC DNA]</scope>
    <source>
        <strain evidence="7 8">RL21-008-BIB-B</strain>
    </source>
</reference>
<feature type="transmembrane region" description="Helical" evidence="5">
    <location>
        <begin position="189"/>
        <end position="210"/>
    </location>
</feature>
<dbReference type="InterPro" id="IPR050638">
    <property type="entry name" value="AA-Vitamin_Transporters"/>
</dbReference>
<dbReference type="PANTHER" id="PTHR32322">
    <property type="entry name" value="INNER MEMBRANE TRANSPORTER"/>
    <property type="match status" value="1"/>
</dbReference>
<gene>
    <name evidence="7" type="ORF">PQR63_02535</name>
</gene>
<feature type="domain" description="EamA" evidence="6">
    <location>
        <begin position="149"/>
        <end position="289"/>
    </location>
</feature>
<keyword evidence="3 5" id="KW-1133">Transmembrane helix</keyword>
<feature type="transmembrane region" description="Helical" evidence="5">
    <location>
        <begin position="272"/>
        <end position="289"/>
    </location>
</feature>
<feature type="transmembrane region" description="Helical" evidence="5">
    <location>
        <begin position="145"/>
        <end position="168"/>
    </location>
</feature>
<evidence type="ECO:0000313" key="8">
    <source>
        <dbReference type="Proteomes" id="UP001629214"/>
    </source>
</evidence>
<keyword evidence="2 5" id="KW-0812">Transmembrane</keyword>
<evidence type="ECO:0000313" key="7">
    <source>
        <dbReference type="EMBL" id="MFL9877246.1"/>
    </source>
</evidence>
<evidence type="ECO:0000259" key="6">
    <source>
        <dbReference type="Pfam" id="PF00892"/>
    </source>
</evidence>
<dbReference type="SUPFAM" id="SSF103481">
    <property type="entry name" value="Multidrug resistance efflux transporter EmrE"/>
    <property type="match status" value="2"/>
</dbReference>
<dbReference type="EMBL" id="JAQQFR010000002">
    <property type="protein sequence ID" value="MFL9877246.1"/>
    <property type="molecule type" value="Genomic_DNA"/>
</dbReference>
<keyword evidence="8" id="KW-1185">Reference proteome</keyword>
<feature type="domain" description="EamA" evidence="6">
    <location>
        <begin position="9"/>
        <end position="136"/>
    </location>
</feature>
<evidence type="ECO:0000256" key="4">
    <source>
        <dbReference type="ARBA" id="ARBA00023136"/>
    </source>
</evidence>
<dbReference type="InterPro" id="IPR000620">
    <property type="entry name" value="EamA_dom"/>
</dbReference>
<feature type="transmembrane region" description="Helical" evidence="5">
    <location>
        <begin position="66"/>
        <end position="85"/>
    </location>
</feature>
<evidence type="ECO:0000256" key="2">
    <source>
        <dbReference type="ARBA" id="ARBA00022692"/>
    </source>
</evidence>
<organism evidence="7 8">
    <name type="scientific">Herbaspirillum rhizosphaerae</name>
    <dbReference type="NCBI Taxonomy" id="346179"/>
    <lineage>
        <taxon>Bacteria</taxon>
        <taxon>Pseudomonadati</taxon>
        <taxon>Pseudomonadota</taxon>
        <taxon>Betaproteobacteria</taxon>
        <taxon>Burkholderiales</taxon>
        <taxon>Oxalobacteraceae</taxon>
        <taxon>Herbaspirillum</taxon>
    </lineage>
</organism>
<evidence type="ECO:0000256" key="3">
    <source>
        <dbReference type="ARBA" id="ARBA00022989"/>
    </source>
</evidence>
<dbReference type="PANTHER" id="PTHR32322:SF9">
    <property type="entry name" value="AMINO-ACID METABOLITE EFFLUX PUMP-RELATED"/>
    <property type="match status" value="1"/>
</dbReference>
<feature type="transmembrane region" description="Helical" evidence="5">
    <location>
        <begin position="122"/>
        <end position="139"/>
    </location>
</feature>
<proteinExistence type="predicted"/>
<dbReference type="Proteomes" id="UP001629214">
    <property type="component" value="Unassembled WGS sequence"/>
</dbReference>
<dbReference type="Gene3D" id="1.10.3730.20">
    <property type="match status" value="1"/>
</dbReference>
<feature type="transmembrane region" description="Helical" evidence="5">
    <location>
        <begin position="33"/>
        <end position="54"/>
    </location>
</feature>
<evidence type="ECO:0000256" key="5">
    <source>
        <dbReference type="SAM" id="Phobius"/>
    </source>
</evidence>
<sequence>MKPADLLRLFALSAIWGASFLFMRIVVPELGALNTAFFRVLFGALGLLLILAVLRVKYRFQGKLRAAMMLGAINSGIPFVLYSQAAKVLPAGYSATLNATTPLMGAIIGALFFGDTMTWRKFAGVLLGLAGVAVLTITGPTEHDAATVLGALACLLATSCYGLAGFLTRRWITDRGGLDSKLVAFGSQLGAVALLLPFFAISTSTAGSPFHGGTGTWFALLALGFVCSALAYILFFRLIADIGPVRSLTVTFLIPLFGVLWGWLFLNEQLSWAYAVGGVLIGAALLLVLKPVTAAVSKQNRIDSTSTSS</sequence>
<comment type="subcellular location">
    <subcellularLocation>
        <location evidence="1">Membrane</location>
        <topology evidence="1">Multi-pass membrane protein</topology>
    </subcellularLocation>
</comment>
<dbReference type="InterPro" id="IPR037185">
    <property type="entry name" value="EmrE-like"/>
</dbReference>
<comment type="caution">
    <text evidence="7">The sequence shown here is derived from an EMBL/GenBank/DDBJ whole genome shotgun (WGS) entry which is preliminary data.</text>
</comment>